<dbReference type="InterPro" id="IPR050090">
    <property type="entry name" value="Tyrosine_recombinase_XerCD"/>
</dbReference>
<dbReference type="InterPro" id="IPR013762">
    <property type="entry name" value="Integrase-like_cat_sf"/>
</dbReference>
<dbReference type="PANTHER" id="PTHR30349">
    <property type="entry name" value="PHAGE INTEGRASE-RELATED"/>
    <property type="match status" value="1"/>
</dbReference>
<feature type="domain" description="Core-binding (CB)" evidence="5">
    <location>
        <begin position="7"/>
        <end position="85"/>
    </location>
</feature>
<dbReference type="PROSITE" id="PS51898">
    <property type="entry name" value="TYR_RECOMBINASE"/>
    <property type="match status" value="1"/>
</dbReference>
<dbReference type="GO" id="GO:0015074">
    <property type="term" value="P:DNA integration"/>
    <property type="evidence" value="ECO:0007669"/>
    <property type="project" value="InterPro"/>
</dbReference>
<reference evidence="6 7" key="1">
    <citation type="journal article" date="2014" name="Genome Announc.">
        <title>Genome Sequence of Youngiibacter fragilis, the Type Strain of the Genus Youngiibacter.</title>
        <authorList>
            <person name="Wawrik C.B."/>
            <person name="Callaghan A.V."/>
            <person name="Stamps B.W."/>
            <person name="Wawrik B."/>
        </authorList>
    </citation>
    <scope>NUCLEOTIDE SEQUENCE [LARGE SCALE GENOMIC DNA]</scope>
    <source>
        <strain evidence="6 7">232.1</strain>
    </source>
</reference>
<dbReference type="SUPFAM" id="SSF56349">
    <property type="entry name" value="DNA breaking-rejoining enzymes"/>
    <property type="match status" value="1"/>
</dbReference>
<dbReference type="PROSITE" id="PS51900">
    <property type="entry name" value="CB"/>
    <property type="match status" value="1"/>
</dbReference>
<comment type="caution">
    <text evidence="6">The sequence shown here is derived from an EMBL/GenBank/DDBJ whole genome shotgun (WGS) entry which is preliminary data.</text>
</comment>
<dbReference type="GO" id="GO:0003677">
    <property type="term" value="F:DNA binding"/>
    <property type="evidence" value="ECO:0007669"/>
    <property type="project" value="UniProtKB-UniRule"/>
</dbReference>
<evidence type="ECO:0000256" key="3">
    <source>
        <dbReference type="PROSITE-ProRule" id="PRU01248"/>
    </source>
</evidence>
<keyword evidence="7" id="KW-1185">Reference proteome</keyword>
<dbReference type="AlphaFoldDB" id="V7I8Y0"/>
<dbReference type="Proteomes" id="UP000017747">
    <property type="component" value="Unassembled WGS sequence"/>
</dbReference>
<protein>
    <submittedName>
        <fullName evidence="6">Integrase</fullName>
    </submittedName>
</protein>
<feature type="domain" description="Tyr recombinase" evidence="4">
    <location>
        <begin position="103"/>
        <end position="314"/>
    </location>
</feature>
<dbReference type="Gene3D" id="1.10.443.10">
    <property type="entry name" value="Intergrase catalytic core"/>
    <property type="match status" value="1"/>
</dbReference>
<evidence type="ECO:0000259" key="5">
    <source>
        <dbReference type="PROSITE" id="PS51900"/>
    </source>
</evidence>
<sequence length="324" mass="37800">MEIIFKGALSHEMYEYLDLLRAGKRDTESYISTFRSLDEYMVKSKIKEKSLDEALVREWLNTLTVAETTRNYIISRIRKFSQYLTAIDIPACEPDLYRASSSYISYTFTDEEFGAIIAVADNFKASYTKTETAYIFPILLRMLYSCGLRVGEAVALQWQDVDLDTGVITIKKAKNNRQRRVPFSNSLRDLLSQYRCRRFSEYSDTEFLFGNSNRDGNPYLPGAFWYWFGKVIRKANISNERKEPFERCICPHTLRHYFAFKSFQKSVAEGRTLEETAPYLSTYLGHESFYGTEKYLTTDYTVYLDSQDIVEKATISVFPEVNFE</sequence>
<dbReference type="Pfam" id="PF00589">
    <property type="entry name" value="Phage_integrase"/>
    <property type="match status" value="1"/>
</dbReference>
<name>V7I8Y0_9CLOT</name>
<accession>V7I8Y0</accession>
<proteinExistence type="predicted"/>
<organism evidence="6 7">
    <name type="scientific">Youngiibacter fragilis 232.1</name>
    <dbReference type="NCBI Taxonomy" id="994573"/>
    <lineage>
        <taxon>Bacteria</taxon>
        <taxon>Bacillati</taxon>
        <taxon>Bacillota</taxon>
        <taxon>Clostridia</taxon>
        <taxon>Eubacteriales</taxon>
        <taxon>Clostridiaceae</taxon>
        <taxon>Youngiibacter</taxon>
    </lineage>
</organism>
<dbReference type="PANTHER" id="PTHR30349:SF64">
    <property type="entry name" value="PROPHAGE INTEGRASE INTD-RELATED"/>
    <property type="match status" value="1"/>
</dbReference>
<evidence type="ECO:0000313" key="6">
    <source>
        <dbReference type="EMBL" id="ETA81477.1"/>
    </source>
</evidence>
<keyword evidence="2" id="KW-0233">DNA recombination</keyword>
<keyword evidence="1 3" id="KW-0238">DNA-binding</keyword>
<dbReference type="OrthoDB" id="9766545at2"/>
<dbReference type="eggNOG" id="COG0582">
    <property type="taxonomic scope" value="Bacteria"/>
</dbReference>
<dbReference type="EMBL" id="AXUN02000105">
    <property type="protein sequence ID" value="ETA81477.1"/>
    <property type="molecule type" value="Genomic_DNA"/>
</dbReference>
<dbReference type="InterPro" id="IPR002104">
    <property type="entry name" value="Integrase_catalytic"/>
</dbReference>
<dbReference type="InterPro" id="IPR044068">
    <property type="entry name" value="CB"/>
</dbReference>
<dbReference type="GO" id="GO:0006310">
    <property type="term" value="P:DNA recombination"/>
    <property type="evidence" value="ECO:0007669"/>
    <property type="project" value="UniProtKB-KW"/>
</dbReference>
<dbReference type="STRING" id="994573.T472_0206245"/>
<dbReference type="RefSeq" id="WP_023387434.1">
    <property type="nucleotide sequence ID" value="NZ_AXUN02000105.1"/>
</dbReference>
<evidence type="ECO:0000256" key="1">
    <source>
        <dbReference type="ARBA" id="ARBA00023125"/>
    </source>
</evidence>
<dbReference type="InterPro" id="IPR011010">
    <property type="entry name" value="DNA_brk_join_enz"/>
</dbReference>
<evidence type="ECO:0000313" key="7">
    <source>
        <dbReference type="Proteomes" id="UP000017747"/>
    </source>
</evidence>
<evidence type="ECO:0000259" key="4">
    <source>
        <dbReference type="PROSITE" id="PS51898"/>
    </source>
</evidence>
<gene>
    <name evidence="6" type="ORF">T472_0206245</name>
</gene>
<evidence type="ECO:0000256" key="2">
    <source>
        <dbReference type="ARBA" id="ARBA00023172"/>
    </source>
</evidence>